<evidence type="ECO:0000256" key="3">
    <source>
        <dbReference type="ARBA" id="ARBA00023002"/>
    </source>
</evidence>
<dbReference type="Proteomes" id="UP000321258">
    <property type="component" value="Unassembled WGS sequence"/>
</dbReference>
<comment type="catalytic activity">
    <reaction evidence="4">
        <text>L-proline + NAD(+) = (S)-1-pyrroline-5-carboxylate + NADH + 2 H(+)</text>
        <dbReference type="Rhea" id="RHEA:14105"/>
        <dbReference type="ChEBI" id="CHEBI:15378"/>
        <dbReference type="ChEBI" id="CHEBI:17388"/>
        <dbReference type="ChEBI" id="CHEBI:57540"/>
        <dbReference type="ChEBI" id="CHEBI:57945"/>
        <dbReference type="ChEBI" id="CHEBI:60039"/>
        <dbReference type="EC" id="1.5.1.2"/>
    </reaction>
</comment>
<dbReference type="PANTHER" id="PTHR11645:SF0">
    <property type="entry name" value="PYRROLINE-5-CARBOXYLATE REDUCTASE 3"/>
    <property type="match status" value="1"/>
</dbReference>
<dbReference type="Pfam" id="PF03807">
    <property type="entry name" value="F420_oxidored"/>
    <property type="match status" value="1"/>
</dbReference>
<evidence type="ECO:0000313" key="10">
    <source>
        <dbReference type="Proteomes" id="UP000321258"/>
    </source>
</evidence>
<dbReference type="GO" id="GO:0004735">
    <property type="term" value="F:pyrroline-5-carboxylate reductase activity"/>
    <property type="evidence" value="ECO:0007669"/>
    <property type="project" value="UniProtKB-UniRule"/>
</dbReference>
<name>A0A512IQ94_9HYPH</name>
<comment type="pathway">
    <text evidence="4">Amino-acid biosynthesis; L-proline biosynthesis; L-proline from L-glutamate 5-semialdehyde: step 1/1.</text>
</comment>
<evidence type="ECO:0000256" key="4">
    <source>
        <dbReference type="HAMAP-Rule" id="MF_01925"/>
    </source>
</evidence>
<evidence type="ECO:0000259" key="7">
    <source>
        <dbReference type="Pfam" id="PF03807"/>
    </source>
</evidence>
<evidence type="ECO:0000259" key="8">
    <source>
        <dbReference type="Pfam" id="PF14748"/>
    </source>
</evidence>
<evidence type="ECO:0000256" key="2">
    <source>
        <dbReference type="ARBA" id="ARBA00022857"/>
    </source>
</evidence>
<feature type="domain" description="Pyrroline-5-carboxylate reductase catalytic N-terminal" evidence="7">
    <location>
        <begin position="14"/>
        <end position="104"/>
    </location>
</feature>
<comment type="catalytic activity">
    <reaction evidence="4">
        <text>L-proline + NADP(+) = (S)-1-pyrroline-5-carboxylate + NADPH + 2 H(+)</text>
        <dbReference type="Rhea" id="RHEA:14109"/>
        <dbReference type="ChEBI" id="CHEBI:15378"/>
        <dbReference type="ChEBI" id="CHEBI:17388"/>
        <dbReference type="ChEBI" id="CHEBI:57783"/>
        <dbReference type="ChEBI" id="CHEBI:58349"/>
        <dbReference type="ChEBI" id="CHEBI:60039"/>
        <dbReference type="EC" id="1.5.1.2"/>
    </reaction>
</comment>
<keyword evidence="4" id="KW-0963">Cytoplasm</keyword>
<dbReference type="Gene3D" id="1.10.3730.10">
    <property type="entry name" value="ProC C-terminal domain-like"/>
    <property type="match status" value="1"/>
</dbReference>
<dbReference type="SUPFAM" id="SSF51735">
    <property type="entry name" value="NAD(P)-binding Rossmann-fold domains"/>
    <property type="match status" value="1"/>
</dbReference>
<dbReference type="GO" id="GO:0005737">
    <property type="term" value="C:cytoplasm"/>
    <property type="evidence" value="ECO:0007669"/>
    <property type="project" value="UniProtKB-SubCell"/>
</dbReference>
<comment type="function">
    <text evidence="4">Catalyzes the reduction of 1-pyrroline-5-carboxylate (PCA) to L-proline.</text>
</comment>
<sequence length="275" mass="26942">MTGASKGSLPASLTLVGAGRMGGALLRGWLDGGLDPAGTTVVDPQVGPEITALCAERGVALNPDRPPVAQTLILAMKPQGLDDAAATLAPLVGPGTLVVSILAGKTLANLAARLPQAGAFVRTMPNLPASIGRGATGVVASAGITSGQRAEADALLACSGLVEWLDDEALIDAVTAVSGSGPAYAFLLAEALAEAGAKAGLPPAMAARLARATVAGAGALLDANPVEAGELRRNVTSPGGTTAAALAVLMRDGGLPDLLAEAVEAAKRRSGELAG</sequence>
<dbReference type="HAMAP" id="MF_01925">
    <property type="entry name" value="P5C_reductase"/>
    <property type="match status" value="1"/>
</dbReference>
<dbReference type="PIRSF" id="PIRSF000193">
    <property type="entry name" value="Pyrrol-5-carb_rd"/>
    <property type="match status" value="1"/>
</dbReference>
<keyword evidence="3 4" id="KW-0560">Oxidoreductase</keyword>
<reference evidence="9 10" key="1">
    <citation type="submission" date="2019-07" db="EMBL/GenBank/DDBJ databases">
        <title>Whole genome shotgun sequence of Methylobacterium haplocladii NBRC 107714.</title>
        <authorList>
            <person name="Hosoyama A."/>
            <person name="Uohara A."/>
            <person name="Ohji S."/>
            <person name="Ichikawa N."/>
        </authorList>
    </citation>
    <scope>NUCLEOTIDE SEQUENCE [LARGE SCALE GENOMIC DNA]</scope>
    <source>
        <strain evidence="9 10">NBRC 107714</strain>
    </source>
</reference>
<evidence type="ECO:0000256" key="6">
    <source>
        <dbReference type="PIRSR" id="PIRSR000193-1"/>
    </source>
</evidence>
<comment type="caution">
    <text evidence="9">The sequence shown here is derived from an EMBL/GenBank/DDBJ whole genome shotgun (WGS) entry which is preliminary data.</text>
</comment>
<dbReference type="AlphaFoldDB" id="A0A512IQ94"/>
<dbReference type="SUPFAM" id="SSF48179">
    <property type="entry name" value="6-phosphogluconate dehydrogenase C-terminal domain-like"/>
    <property type="match status" value="1"/>
</dbReference>
<dbReference type="Gene3D" id="3.40.50.720">
    <property type="entry name" value="NAD(P)-binding Rossmann-like Domain"/>
    <property type="match status" value="1"/>
</dbReference>
<evidence type="ECO:0000313" key="9">
    <source>
        <dbReference type="EMBL" id="GEO99798.1"/>
    </source>
</evidence>
<dbReference type="InterPro" id="IPR000304">
    <property type="entry name" value="Pyrroline-COOH_reductase"/>
</dbReference>
<proteinExistence type="inferred from homology"/>
<gene>
    <name evidence="4 9" type="primary">proC</name>
    <name evidence="9" type="ORF">MHA02_21860</name>
</gene>
<comment type="similarity">
    <text evidence="1 4">Belongs to the pyrroline-5-carboxylate reductase family.</text>
</comment>
<dbReference type="UniPathway" id="UPA00098">
    <property type="reaction ID" value="UER00361"/>
</dbReference>
<evidence type="ECO:0000256" key="5">
    <source>
        <dbReference type="NCBIfam" id="TIGR00112"/>
    </source>
</evidence>
<dbReference type="NCBIfam" id="TIGR00112">
    <property type="entry name" value="proC"/>
    <property type="match status" value="1"/>
</dbReference>
<feature type="binding site" evidence="6">
    <location>
        <begin position="75"/>
        <end position="78"/>
    </location>
    <ligand>
        <name>NADP(+)</name>
        <dbReference type="ChEBI" id="CHEBI:58349"/>
    </ligand>
</feature>
<dbReference type="FunFam" id="1.10.3730.10:FF:000001">
    <property type="entry name" value="Pyrroline-5-carboxylate reductase"/>
    <property type="match status" value="1"/>
</dbReference>
<dbReference type="EC" id="1.5.1.2" evidence="4 5"/>
<organism evidence="9 10">
    <name type="scientific">Methylobacterium haplocladii</name>
    <dbReference type="NCBI Taxonomy" id="1176176"/>
    <lineage>
        <taxon>Bacteria</taxon>
        <taxon>Pseudomonadati</taxon>
        <taxon>Pseudomonadota</taxon>
        <taxon>Alphaproteobacteria</taxon>
        <taxon>Hyphomicrobiales</taxon>
        <taxon>Methylobacteriaceae</taxon>
        <taxon>Methylobacterium</taxon>
    </lineage>
</organism>
<feature type="domain" description="Pyrroline-5-carboxylate reductase dimerisation" evidence="8">
    <location>
        <begin position="168"/>
        <end position="273"/>
    </location>
</feature>
<dbReference type="InterPro" id="IPR008927">
    <property type="entry name" value="6-PGluconate_DH-like_C_sf"/>
</dbReference>
<dbReference type="PANTHER" id="PTHR11645">
    <property type="entry name" value="PYRROLINE-5-CARBOXYLATE REDUCTASE"/>
    <property type="match status" value="1"/>
</dbReference>
<keyword evidence="2 4" id="KW-0521">NADP</keyword>
<keyword evidence="10" id="KW-1185">Reference proteome</keyword>
<keyword evidence="4" id="KW-0641">Proline biosynthesis</keyword>
<dbReference type="InterPro" id="IPR028939">
    <property type="entry name" value="P5C_Rdtase_cat_N"/>
</dbReference>
<dbReference type="InterPro" id="IPR029036">
    <property type="entry name" value="P5CR_dimer"/>
</dbReference>
<comment type="subcellular location">
    <subcellularLocation>
        <location evidence="4">Cytoplasm</location>
    </subcellularLocation>
</comment>
<keyword evidence="4" id="KW-0028">Amino-acid biosynthesis</keyword>
<evidence type="ECO:0000256" key="1">
    <source>
        <dbReference type="ARBA" id="ARBA00005525"/>
    </source>
</evidence>
<dbReference type="Pfam" id="PF14748">
    <property type="entry name" value="P5CR_dimer"/>
    <property type="match status" value="1"/>
</dbReference>
<dbReference type="RefSeq" id="WP_280177981.1">
    <property type="nucleotide sequence ID" value="NZ_BJZT01000023.1"/>
</dbReference>
<dbReference type="InterPro" id="IPR036291">
    <property type="entry name" value="NAD(P)-bd_dom_sf"/>
</dbReference>
<protein>
    <recommendedName>
        <fullName evidence="4 5">Pyrroline-5-carboxylate reductase</fullName>
        <shortName evidence="4">P5C reductase</shortName>
        <shortName evidence="4">P5CR</shortName>
        <ecNumber evidence="4 5">1.5.1.2</ecNumber>
    </recommendedName>
    <alternativeName>
        <fullName evidence="4">PCA reductase</fullName>
    </alternativeName>
</protein>
<dbReference type="EMBL" id="BJZT01000023">
    <property type="protein sequence ID" value="GEO99798.1"/>
    <property type="molecule type" value="Genomic_DNA"/>
</dbReference>
<accession>A0A512IQ94</accession>
<dbReference type="GO" id="GO:0055129">
    <property type="term" value="P:L-proline biosynthetic process"/>
    <property type="evidence" value="ECO:0007669"/>
    <property type="project" value="UniProtKB-UniRule"/>
</dbReference>